<accession>A0ABX2G0M3</accession>
<keyword evidence="2" id="KW-1003">Cell membrane</keyword>
<dbReference type="InterPro" id="IPR018076">
    <property type="entry name" value="T2SS_GspF_dom"/>
</dbReference>
<keyword evidence="9" id="KW-1185">Reference proteome</keyword>
<evidence type="ECO:0000256" key="2">
    <source>
        <dbReference type="ARBA" id="ARBA00022475"/>
    </source>
</evidence>
<evidence type="ECO:0000256" key="1">
    <source>
        <dbReference type="ARBA" id="ARBA00004651"/>
    </source>
</evidence>
<feature type="transmembrane region" description="Helical" evidence="6">
    <location>
        <begin position="119"/>
        <end position="137"/>
    </location>
</feature>
<reference evidence="8 9" key="1">
    <citation type="submission" date="2020-05" db="EMBL/GenBank/DDBJ databases">
        <title>Genomic Encyclopedia of Type Strains, Phase IV (KMG-V): Genome sequencing to study the core and pangenomes of soil and plant-associated prokaryotes.</title>
        <authorList>
            <person name="Whitman W."/>
        </authorList>
    </citation>
    <scope>NUCLEOTIDE SEQUENCE [LARGE SCALE GENOMIC DNA]</scope>
    <source>
        <strain evidence="8 9">C29</strain>
    </source>
</reference>
<dbReference type="PANTHER" id="PTHR35007">
    <property type="entry name" value="INTEGRAL MEMBRANE PROTEIN-RELATED"/>
    <property type="match status" value="1"/>
</dbReference>
<keyword evidence="5 6" id="KW-0472">Membrane</keyword>
<comment type="caution">
    <text evidence="8">The sequence shown here is derived from an EMBL/GenBank/DDBJ whole genome shotgun (WGS) entry which is preliminary data.</text>
</comment>
<evidence type="ECO:0000313" key="8">
    <source>
        <dbReference type="EMBL" id="NRT55848.1"/>
    </source>
</evidence>
<name>A0ABX2G0M3_9BURK</name>
<sequence>MDTTFVLFSLLAFLAVVLGLEGLYNLWASRRSAEARRIASRLSTLAGDAEWDVSRLERVEEETRLPALDRLLRATPAGLRLERHVRAGGSTLAASELLALSGLLTGAGLLVAALLERGLLAGLLLGAALGALPWLRMSRQREQRLQRLENQFPEALDLMARALRAGHALPVAIRMCGDELPTPLGPEFALLADETHYGVSFDEALRGLSERVPLPDIGYFVAAVTIQREAGGNLAELIDGIGTLVRQRMKLHGQVRTLSAEGRLSARILTLLPLGVGLMVHLVNPDFLSVLWTDPTGRMLSGTALLLVAIGQLWMRHIIRLRA</sequence>
<keyword evidence="4 6" id="KW-1133">Transmembrane helix</keyword>
<dbReference type="EMBL" id="JABSNM010000005">
    <property type="protein sequence ID" value="NRT55848.1"/>
    <property type="molecule type" value="Genomic_DNA"/>
</dbReference>
<organism evidence="8 9">
    <name type="scientific">Sphaerotilus uruguayifluvii</name>
    <dbReference type="NCBI Taxonomy" id="2735897"/>
    <lineage>
        <taxon>Bacteria</taxon>
        <taxon>Pseudomonadati</taxon>
        <taxon>Pseudomonadota</taxon>
        <taxon>Betaproteobacteria</taxon>
        <taxon>Burkholderiales</taxon>
        <taxon>Sphaerotilaceae</taxon>
        <taxon>Sphaerotilus</taxon>
    </lineage>
</organism>
<dbReference type="Pfam" id="PF00482">
    <property type="entry name" value="T2SSF"/>
    <property type="match status" value="1"/>
</dbReference>
<feature type="transmembrane region" description="Helical" evidence="6">
    <location>
        <begin position="296"/>
        <end position="315"/>
    </location>
</feature>
<dbReference type="RefSeq" id="WP_173804814.1">
    <property type="nucleotide sequence ID" value="NZ_JABSNM010000005.1"/>
</dbReference>
<evidence type="ECO:0000256" key="6">
    <source>
        <dbReference type="SAM" id="Phobius"/>
    </source>
</evidence>
<dbReference type="InterPro" id="IPR042094">
    <property type="entry name" value="T2SS_GspF_sf"/>
</dbReference>
<feature type="domain" description="Type II secretion system protein GspF" evidence="7">
    <location>
        <begin position="156"/>
        <end position="280"/>
    </location>
</feature>
<proteinExistence type="predicted"/>
<dbReference type="Gene3D" id="1.20.81.30">
    <property type="entry name" value="Type II secretion system (T2SS), domain F"/>
    <property type="match status" value="1"/>
</dbReference>
<evidence type="ECO:0000256" key="3">
    <source>
        <dbReference type="ARBA" id="ARBA00022692"/>
    </source>
</evidence>
<comment type="subcellular location">
    <subcellularLocation>
        <location evidence="1">Cell membrane</location>
        <topology evidence="1">Multi-pass membrane protein</topology>
    </subcellularLocation>
</comment>
<evidence type="ECO:0000256" key="4">
    <source>
        <dbReference type="ARBA" id="ARBA00022989"/>
    </source>
</evidence>
<dbReference type="PANTHER" id="PTHR35007:SF1">
    <property type="entry name" value="PILUS ASSEMBLY PROTEIN"/>
    <property type="match status" value="1"/>
</dbReference>
<feature type="transmembrane region" description="Helical" evidence="6">
    <location>
        <begin position="92"/>
        <end position="113"/>
    </location>
</feature>
<dbReference type="Proteomes" id="UP001516061">
    <property type="component" value="Unassembled WGS sequence"/>
</dbReference>
<feature type="transmembrane region" description="Helical" evidence="6">
    <location>
        <begin position="264"/>
        <end position="284"/>
    </location>
</feature>
<feature type="transmembrane region" description="Helical" evidence="6">
    <location>
        <begin position="6"/>
        <end position="27"/>
    </location>
</feature>
<gene>
    <name evidence="8" type="ORF">HNQ01_001578</name>
</gene>
<keyword evidence="3 6" id="KW-0812">Transmembrane</keyword>
<protein>
    <submittedName>
        <fullName evidence="8">Tight adherence protein B</fullName>
    </submittedName>
</protein>
<evidence type="ECO:0000313" key="9">
    <source>
        <dbReference type="Proteomes" id="UP001516061"/>
    </source>
</evidence>
<evidence type="ECO:0000256" key="5">
    <source>
        <dbReference type="ARBA" id="ARBA00023136"/>
    </source>
</evidence>
<evidence type="ECO:0000259" key="7">
    <source>
        <dbReference type="Pfam" id="PF00482"/>
    </source>
</evidence>